<dbReference type="STRING" id="658187.LDG_7215"/>
<reference evidence="5 6" key="1">
    <citation type="journal article" date="2011" name="BMC Genomics">
        <title>Insight into cross-talk between intra-amoebal pathogens.</title>
        <authorList>
            <person name="Gimenez G."/>
            <person name="Bertelli C."/>
            <person name="Moliner C."/>
            <person name="Robert C."/>
            <person name="Raoult D."/>
            <person name="Fournier P.E."/>
            <person name="Greub G."/>
        </authorList>
    </citation>
    <scope>NUCLEOTIDE SEQUENCE [LARGE SCALE GENOMIC DNA]</scope>
    <source>
        <strain evidence="5 6">LLAP12</strain>
    </source>
</reference>
<keyword evidence="3" id="KW-1133">Transmembrane helix</keyword>
<name>G9EPL3_9GAMM</name>
<dbReference type="Gene3D" id="3.60.130.10">
    <property type="entry name" value="Clavaminate synthase-like"/>
    <property type="match status" value="1"/>
</dbReference>
<evidence type="ECO:0000256" key="2">
    <source>
        <dbReference type="ARBA" id="ARBA00023002"/>
    </source>
</evidence>
<dbReference type="eggNOG" id="COG2175">
    <property type="taxonomic scope" value="Bacteria"/>
</dbReference>
<dbReference type="OrthoDB" id="9769888at2"/>
<protein>
    <recommendedName>
        <fullName evidence="4">TauD/TfdA-like domain-containing protein</fullName>
    </recommendedName>
</protein>
<evidence type="ECO:0000259" key="4">
    <source>
        <dbReference type="Pfam" id="PF02668"/>
    </source>
</evidence>
<dbReference type="HOGENOM" id="CLU_044153_0_0_6"/>
<dbReference type="AlphaFoldDB" id="G9EPL3"/>
<dbReference type="InParanoid" id="G9EPL3"/>
<keyword evidence="3" id="KW-0472">Membrane</keyword>
<gene>
    <name evidence="5" type="ORF">LDG_7215</name>
</gene>
<keyword evidence="3" id="KW-0812">Transmembrane</keyword>
<dbReference type="Proteomes" id="UP000002770">
    <property type="component" value="Unassembled WGS sequence"/>
</dbReference>
<evidence type="ECO:0000313" key="5">
    <source>
        <dbReference type="EMBL" id="EHL30786.1"/>
    </source>
</evidence>
<dbReference type="PANTHER" id="PTHR10696">
    <property type="entry name" value="GAMMA-BUTYROBETAINE HYDROXYLASE-RELATED"/>
    <property type="match status" value="1"/>
</dbReference>
<comment type="cofactor">
    <cofactor evidence="1">
        <name>Fe(2+)</name>
        <dbReference type="ChEBI" id="CHEBI:29033"/>
    </cofactor>
</comment>
<dbReference type="SUPFAM" id="SSF51197">
    <property type="entry name" value="Clavaminate synthase-like"/>
    <property type="match status" value="1"/>
</dbReference>
<accession>G9EPL3</accession>
<feature type="domain" description="TauD/TfdA-like" evidence="4">
    <location>
        <begin position="45"/>
        <end position="176"/>
    </location>
</feature>
<proteinExistence type="predicted"/>
<evidence type="ECO:0000313" key="6">
    <source>
        <dbReference type="Proteomes" id="UP000002770"/>
    </source>
</evidence>
<keyword evidence="6" id="KW-1185">Reference proteome</keyword>
<evidence type="ECO:0000256" key="1">
    <source>
        <dbReference type="ARBA" id="ARBA00001954"/>
    </source>
</evidence>
<sequence>MHNEYAGVITRFLRDDERLILSAEKEMPLVLEAHAETGCAFLQKFLAANATKLIEDLANYGAVLLRGFDISTDEQFEEIILSIPAFHGISDAFMSENGRDYVPGRQFVLQTNSVYKTGGTLYLGGFHTENYYSADVPSYICFCCLEPSSLGGETGIINTAKIYRDLAADVRKKLEKKAYFVSKWLLSDVAARYKISLEQVEQIGRHFNLPMVGEGGGRFILMYKPSVFEHPLTKEKALAINLFELPTLNHELRKCFMNDYPGKAWFWHRFFWQLPCFIFNSIEFLAIVFIAFFKSPKRSYKILHTKLAAFYANKKNKPSFNHEKVGSCFDDAEVKILAKSIRNYYSSCLWRKGDILLIDNKKVMHAGMPGKGPRLIRAMIGNPIEMSYTETSSGCIDAKERATESIGACLAAGVMKD</sequence>
<dbReference type="PANTHER" id="PTHR10696:SF21">
    <property type="entry name" value="TAUD_TFDA-LIKE DOMAIN-CONTAINING PROTEIN"/>
    <property type="match status" value="1"/>
</dbReference>
<evidence type="ECO:0000256" key="3">
    <source>
        <dbReference type="SAM" id="Phobius"/>
    </source>
</evidence>
<organism evidence="5 6">
    <name type="scientific">Legionella drancourtii LLAP12</name>
    <dbReference type="NCBI Taxonomy" id="658187"/>
    <lineage>
        <taxon>Bacteria</taxon>
        <taxon>Pseudomonadati</taxon>
        <taxon>Pseudomonadota</taxon>
        <taxon>Gammaproteobacteria</taxon>
        <taxon>Legionellales</taxon>
        <taxon>Legionellaceae</taxon>
        <taxon>Legionella</taxon>
    </lineage>
</organism>
<feature type="transmembrane region" description="Helical" evidence="3">
    <location>
        <begin position="270"/>
        <end position="293"/>
    </location>
</feature>
<keyword evidence="2" id="KW-0560">Oxidoreductase</keyword>
<dbReference type="Pfam" id="PF02668">
    <property type="entry name" value="TauD"/>
    <property type="match status" value="1"/>
</dbReference>
<dbReference type="InterPro" id="IPR050411">
    <property type="entry name" value="AlphaKG_dependent_hydroxylases"/>
</dbReference>
<dbReference type="RefSeq" id="WP_006871132.1">
    <property type="nucleotide sequence ID" value="NZ_JH413824.1"/>
</dbReference>
<dbReference type="InterPro" id="IPR003819">
    <property type="entry name" value="TauD/TfdA-like"/>
</dbReference>
<dbReference type="EMBL" id="JH413824">
    <property type="protein sequence ID" value="EHL30786.1"/>
    <property type="molecule type" value="Genomic_DNA"/>
</dbReference>
<dbReference type="GO" id="GO:0016706">
    <property type="term" value="F:2-oxoglutarate-dependent dioxygenase activity"/>
    <property type="evidence" value="ECO:0007669"/>
    <property type="project" value="UniProtKB-ARBA"/>
</dbReference>
<dbReference type="InterPro" id="IPR042098">
    <property type="entry name" value="TauD-like_sf"/>
</dbReference>